<dbReference type="PROSITE" id="PS00409">
    <property type="entry name" value="PROKAR_NTER_METHYL"/>
    <property type="match status" value="1"/>
</dbReference>
<dbReference type="PANTHER" id="PTHR30093:SF44">
    <property type="entry name" value="TYPE II SECRETION SYSTEM CORE PROTEIN G"/>
    <property type="match status" value="1"/>
</dbReference>
<keyword evidence="8" id="KW-1185">Reference proteome</keyword>
<dbReference type="STRING" id="1121331.SAMN02745248_00764"/>
<dbReference type="EMBL" id="FRAD01000005">
    <property type="protein sequence ID" value="SHJ70741.1"/>
    <property type="molecule type" value="Genomic_DNA"/>
</dbReference>
<evidence type="ECO:0000256" key="6">
    <source>
        <dbReference type="SAM" id="Phobius"/>
    </source>
</evidence>
<evidence type="ECO:0000313" key="8">
    <source>
        <dbReference type="Proteomes" id="UP000183952"/>
    </source>
</evidence>
<evidence type="ECO:0000256" key="1">
    <source>
        <dbReference type="ARBA" id="ARBA00004167"/>
    </source>
</evidence>
<evidence type="ECO:0000256" key="2">
    <source>
        <dbReference type="ARBA" id="ARBA00022481"/>
    </source>
</evidence>
<reference evidence="7 8" key="1">
    <citation type="submission" date="2016-11" db="EMBL/GenBank/DDBJ databases">
        <authorList>
            <person name="Jaros S."/>
            <person name="Januszkiewicz K."/>
            <person name="Wedrychowicz H."/>
        </authorList>
    </citation>
    <scope>NUCLEOTIDE SEQUENCE [LARGE SCALE GENOMIC DNA]</scope>
    <source>
        <strain evidence="7 8">DSM 3090</strain>
    </source>
</reference>
<dbReference type="NCBIfam" id="TIGR02532">
    <property type="entry name" value="IV_pilin_GFxxxE"/>
    <property type="match status" value="1"/>
</dbReference>
<evidence type="ECO:0000256" key="4">
    <source>
        <dbReference type="ARBA" id="ARBA00022989"/>
    </source>
</evidence>
<evidence type="ECO:0000313" key="7">
    <source>
        <dbReference type="EMBL" id="SHJ70741.1"/>
    </source>
</evidence>
<dbReference type="SUPFAM" id="SSF54523">
    <property type="entry name" value="Pili subunits"/>
    <property type="match status" value="1"/>
</dbReference>
<accession>A0A1M6LHQ4</accession>
<evidence type="ECO:0000256" key="3">
    <source>
        <dbReference type="ARBA" id="ARBA00022692"/>
    </source>
</evidence>
<dbReference type="Gene3D" id="3.30.700.10">
    <property type="entry name" value="Glycoprotein, Type 4 Pilin"/>
    <property type="match status" value="1"/>
</dbReference>
<sequence>MKKKSVKKGFTLIELIVVIAILGILAAVLLPKFSGFTDDARKKSAMSEAKNVYTAMSAYYAEKGVYPTETDKATTLSNLSDKLRTNTTIASTVPTDGSGLLFTYKFSDKITIKVTENGTLKDS</sequence>
<dbReference type="InterPro" id="IPR012902">
    <property type="entry name" value="N_methyl_site"/>
</dbReference>
<feature type="transmembrane region" description="Helical" evidence="6">
    <location>
        <begin position="12"/>
        <end position="30"/>
    </location>
</feature>
<comment type="subcellular location">
    <subcellularLocation>
        <location evidence="1">Membrane</location>
        <topology evidence="1">Single-pass membrane protein</topology>
    </subcellularLocation>
</comment>
<keyword evidence="5 6" id="KW-0472">Membrane</keyword>
<dbReference type="PRINTS" id="PR00813">
    <property type="entry name" value="BCTERIALGSPG"/>
</dbReference>
<dbReference type="AlphaFoldDB" id="A0A1M6LHQ4"/>
<dbReference type="InterPro" id="IPR000983">
    <property type="entry name" value="Bac_GSPG_pilin"/>
</dbReference>
<dbReference type="PANTHER" id="PTHR30093">
    <property type="entry name" value="GENERAL SECRETION PATHWAY PROTEIN G"/>
    <property type="match status" value="1"/>
</dbReference>
<dbReference type="Proteomes" id="UP000183952">
    <property type="component" value="Unassembled WGS sequence"/>
</dbReference>
<dbReference type="Pfam" id="PF07963">
    <property type="entry name" value="N_methyl"/>
    <property type="match status" value="1"/>
</dbReference>
<gene>
    <name evidence="7" type="ORF">SAMN02745248_00764</name>
</gene>
<dbReference type="GO" id="GO:0016020">
    <property type="term" value="C:membrane"/>
    <property type="evidence" value="ECO:0007669"/>
    <property type="project" value="UniProtKB-SubCell"/>
</dbReference>
<proteinExistence type="predicted"/>
<organism evidence="7 8">
    <name type="scientific">Hathewaya proteolytica DSM 3090</name>
    <dbReference type="NCBI Taxonomy" id="1121331"/>
    <lineage>
        <taxon>Bacteria</taxon>
        <taxon>Bacillati</taxon>
        <taxon>Bacillota</taxon>
        <taxon>Clostridia</taxon>
        <taxon>Eubacteriales</taxon>
        <taxon>Clostridiaceae</taxon>
        <taxon>Hathewaya</taxon>
    </lineage>
</organism>
<keyword evidence="3 6" id="KW-0812">Transmembrane</keyword>
<protein>
    <submittedName>
        <fullName evidence="7">Type II secretion system protein G</fullName>
    </submittedName>
</protein>
<name>A0A1M6LHQ4_9CLOT</name>
<keyword evidence="2" id="KW-0488">Methylation</keyword>
<dbReference type="GO" id="GO:0015628">
    <property type="term" value="P:protein secretion by the type II secretion system"/>
    <property type="evidence" value="ECO:0007669"/>
    <property type="project" value="InterPro"/>
</dbReference>
<keyword evidence="4 6" id="KW-1133">Transmembrane helix</keyword>
<evidence type="ECO:0000256" key="5">
    <source>
        <dbReference type="ARBA" id="ARBA00023136"/>
    </source>
</evidence>
<dbReference type="GO" id="GO:0015627">
    <property type="term" value="C:type II protein secretion system complex"/>
    <property type="evidence" value="ECO:0007669"/>
    <property type="project" value="InterPro"/>
</dbReference>
<dbReference type="InterPro" id="IPR045584">
    <property type="entry name" value="Pilin-like"/>
</dbReference>